<evidence type="ECO:0000256" key="1">
    <source>
        <dbReference type="ARBA" id="ARBA00006484"/>
    </source>
</evidence>
<sequence>MTTRPVPFRTPLPTALCGHNVLVLGGSSGIGLAAARLLAGSGARLHLVARDAPRLKAAAADLPDGTVATSWTADVTDETRLIEVFDRAGPLDHVLVTAGAAARAPLADADRERAHGAFDVRFWGGYAAARVAAERLPAGGSITLTSGIYTVRPVTGAAAAIASAAACEGLVRALAVELAARRVRVNAIRAGVVDTPPLRRRLKVAEAHPDEADAAVAAAGSHLPLGRYGTAEEAASAAVFVMANAYVTGSVVTVDGGQSLA</sequence>
<dbReference type="PANTHER" id="PTHR43477">
    <property type="entry name" value="DIHYDROANTICAPSIN 7-DEHYDROGENASE"/>
    <property type="match status" value="1"/>
</dbReference>
<keyword evidence="2" id="KW-0560">Oxidoreductase</keyword>
<dbReference type="Gene3D" id="3.40.50.720">
    <property type="entry name" value="NAD(P)-binding Rossmann-like Domain"/>
    <property type="match status" value="1"/>
</dbReference>
<dbReference type="AlphaFoldDB" id="A0AB39QWQ0"/>
<dbReference type="InterPro" id="IPR051122">
    <property type="entry name" value="SDR_DHRS6-like"/>
</dbReference>
<dbReference type="CDD" id="cd05233">
    <property type="entry name" value="SDR_c"/>
    <property type="match status" value="1"/>
</dbReference>
<evidence type="ECO:0000313" key="3">
    <source>
        <dbReference type="EMBL" id="XDQ46661.1"/>
    </source>
</evidence>
<proteinExistence type="inferred from homology"/>
<protein>
    <submittedName>
        <fullName evidence="3">SDR family oxidoreductase</fullName>
    </submittedName>
</protein>
<dbReference type="InterPro" id="IPR036291">
    <property type="entry name" value="NAD(P)-bd_dom_sf"/>
</dbReference>
<dbReference type="PRINTS" id="PR00081">
    <property type="entry name" value="GDHRDH"/>
</dbReference>
<organism evidence="3">
    <name type="scientific">Streptomyces sp. R39</name>
    <dbReference type="NCBI Taxonomy" id="3238631"/>
    <lineage>
        <taxon>Bacteria</taxon>
        <taxon>Bacillati</taxon>
        <taxon>Actinomycetota</taxon>
        <taxon>Actinomycetes</taxon>
        <taxon>Kitasatosporales</taxon>
        <taxon>Streptomycetaceae</taxon>
        <taxon>Streptomyces</taxon>
    </lineage>
</organism>
<accession>A0AB39QWQ0</accession>
<dbReference type="GO" id="GO:0016491">
    <property type="term" value="F:oxidoreductase activity"/>
    <property type="evidence" value="ECO:0007669"/>
    <property type="project" value="UniProtKB-KW"/>
</dbReference>
<reference evidence="3" key="1">
    <citation type="submission" date="2024-07" db="EMBL/GenBank/DDBJ databases">
        <authorList>
            <person name="Yu S.T."/>
        </authorList>
    </citation>
    <scope>NUCLEOTIDE SEQUENCE</scope>
    <source>
        <strain evidence="3">R39</strain>
    </source>
</reference>
<dbReference type="InterPro" id="IPR002347">
    <property type="entry name" value="SDR_fam"/>
</dbReference>
<name>A0AB39QWQ0_9ACTN</name>
<dbReference type="EMBL" id="CP163441">
    <property type="protein sequence ID" value="XDQ46661.1"/>
    <property type="molecule type" value="Genomic_DNA"/>
</dbReference>
<dbReference type="Pfam" id="PF13561">
    <property type="entry name" value="adh_short_C2"/>
    <property type="match status" value="1"/>
</dbReference>
<gene>
    <name evidence="3" type="ORF">AB5J52_32815</name>
</gene>
<dbReference type="RefSeq" id="WP_369225676.1">
    <property type="nucleotide sequence ID" value="NZ_CP163441.1"/>
</dbReference>
<dbReference type="PANTHER" id="PTHR43477:SF1">
    <property type="entry name" value="DIHYDROANTICAPSIN 7-DEHYDROGENASE"/>
    <property type="match status" value="1"/>
</dbReference>
<evidence type="ECO:0000256" key="2">
    <source>
        <dbReference type="ARBA" id="ARBA00023002"/>
    </source>
</evidence>
<comment type="similarity">
    <text evidence="1">Belongs to the short-chain dehydrogenases/reductases (SDR) family.</text>
</comment>
<dbReference type="SUPFAM" id="SSF51735">
    <property type="entry name" value="NAD(P)-binding Rossmann-fold domains"/>
    <property type="match status" value="1"/>
</dbReference>